<dbReference type="EMBL" id="JXQV01000041">
    <property type="protein sequence ID" value="KIP98292.1"/>
    <property type="molecule type" value="Genomic_DNA"/>
</dbReference>
<organism evidence="1 2">
    <name type="scientific">Agrobacterium tumefaciens</name>
    <dbReference type="NCBI Taxonomy" id="358"/>
    <lineage>
        <taxon>Bacteria</taxon>
        <taxon>Pseudomonadati</taxon>
        <taxon>Pseudomonadota</taxon>
        <taxon>Alphaproteobacteria</taxon>
        <taxon>Hyphomicrobiales</taxon>
        <taxon>Rhizobiaceae</taxon>
        <taxon>Rhizobium/Agrobacterium group</taxon>
        <taxon>Agrobacterium</taxon>
        <taxon>Agrobacterium tumefaciens complex</taxon>
    </lineage>
</organism>
<name>A0A0D0JS69_AGRTU</name>
<protein>
    <submittedName>
        <fullName evidence="1">Uncharacterized protein</fullName>
    </submittedName>
</protein>
<reference evidence="1 2" key="1">
    <citation type="submission" date="2014-12" db="EMBL/GenBank/DDBJ databases">
        <title>16Stimator: statistical estimation of ribosomal gene copy numbers from draft genome assemblies.</title>
        <authorList>
            <person name="Perisin M.A."/>
            <person name="Vetter M."/>
            <person name="Gilbert J.A."/>
            <person name="Bergelson J."/>
        </authorList>
    </citation>
    <scope>NUCLEOTIDE SEQUENCE [LARGE SCALE GENOMIC DNA]</scope>
    <source>
        <strain evidence="1 2">MEJ076</strain>
    </source>
</reference>
<gene>
    <name evidence="1" type="ORF">RU07_22330</name>
</gene>
<proteinExistence type="predicted"/>
<comment type="caution">
    <text evidence="1">The sequence shown here is derived from an EMBL/GenBank/DDBJ whole genome shotgun (WGS) entry which is preliminary data.</text>
</comment>
<dbReference type="AlphaFoldDB" id="A0A0D0JS69"/>
<evidence type="ECO:0000313" key="1">
    <source>
        <dbReference type="EMBL" id="KIP98292.1"/>
    </source>
</evidence>
<evidence type="ECO:0000313" key="2">
    <source>
        <dbReference type="Proteomes" id="UP000035017"/>
    </source>
</evidence>
<sequence>MGRGSYMTVLYWHLGEGEAAISFVLSTLKENSADPSHILVRPPLIVVENPDEGVLALTLDLIARRSLRSAAYMATALPDDLLWVPGEWWHLLVASPELAATVGKLGGLIQPDRRRSEGPPLDIFKPVMKSRYIFGGRPVAIDQVLEAPSQYFGQFADPDIGGANALYAAGIEAADAEGLSDQIIVAGPEALGFKVDEGEEGIVSWRQKGVIAAHAVGFSLGSSSDLDEFFAMHELKFDVDAYLEQAMEWQEKGIQFGIGLILEGLEDPPVVIPTGAVFQQPVMGATHQNLAIAQGASAMVAAGATVPIILPAWCLNPTFHPPSGPMTATPLVSMSAGGSQGDVWSRIRTRYGTQP</sequence>
<accession>A0A0D0JS69</accession>
<dbReference type="Proteomes" id="UP000035017">
    <property type="component" value="Unassembled WGS sequence"/>
</dbReference>